<keyword evidence="3 5" id="KW-1133">Transmembrane helix</keyword>
<protein>
    <recommendedName>
        <fullName evidence="6">O-antigen ligase-related domain-containing protein</fullName>
    </recommendedName>
</protein>
<comment type="subcellular location">
    <subcellularLocation>
        <location evidence="1">Membrane</location>
        <topology evidence="1">Multi-pass membrane protein</topology>
    </subcellularLocation>
</comment>
<proteinExistence type="predicted"/>
<organism evidence="7 8">
    <name type="scientific">candidate division CPR1 bacterium GW2011_GWC1_49_13</name>
    <dbReference type="NCBI Taxonomy" id="1618342"/>
    <lineage>
        <taxon>Bacteria</taxon>
        <taxon>candidate division CPR1</taxon>
    </lineage>
</organism>
<feature type="transmembrane region" description="Helical" evidence="5">
    <location>
        <begin position="152"/>
        <end position="173"/>
    </location>
</feature>
<gene>
    <name evidence="7" type="ORF">UY40_C0016G0007</name>
</gene>
<feature type="transmembrane region" description="Helical" evidence="5">
    <location>
        <begin position="396"/>
        <end position="413"/>
    </location>
</feature>
<evidence type="ECO:0000313" key="7">
    <source>
        <dbReference type="EMBL" id="KKW05527.1"/>
    </source>
</evidence>
<comment type="caution">
    <text evidence="7">The sequence shown here is derived from an EMBL/GenBank/DDBJ whole genome shotgun (WGS) entry which is preliminary data.</text>
</comment>
<evidence type="ECO:0000256" key="1">
    <source>
        <dbReference type="ARBA" id="ARBA00004141"/>
    </source>
</evidence>
<feature type="transmembrane region" description="Helical" evidence="5">
    <location>
        <begin position="337"/>
        <end position="359"/>
    </location>
</feature>
<feature type="transmembrane region" description="Helical" evidence="5">
    <location>
        <begin position="237"/>
        <end position="266"/>
    </location>
</feature>
<feature type="transmembrane region" description="Helical" evidence="5">
    <location>
        <begin position="306"/>
        <end position="331"/>
    </location>
</feature>
<dbReference type="InterPro" id="IPR007016">
    <property type="entry name" value="O-antigen_ligase-rel_domated"/>
</dbReference>
<feature type="transmembrane region" description="Helical" evidence="5">
    <location>
        <begin position="121"/>
        <end position="140"/>
    </location>
</feature>
<dbReference type="Proteomes" id="UP000034119">
    <property type="component" value="Unassembled WGS sequence"/>
</dbReference>
<feature type="domain" description="O-antigen ligase-related" evidence="6">
    <location>
        <begin position="221"/>
        <end position="354"/>
    </location>
</feature>
<feature type="transmembrane region" description="Helical" evidence="5">
    <location>
        <begin position="213"/>
        <end position="231"/>
    </location>
</feature>
<keyword evidence="4 5" id="KW-0472">Membrane</keyword>
<evidence type="ECO:0000256" key="2">
    <source>
        <dbReference type="ARBA" id="ARBA00022692"/>
    </source>
</evidence>
<dbReference type="PANTHER" id="PTHR37422">
    <property type="entry name" value="TEICHURONIC ACID BIOSYNTHESIS PROTEIN TUAE"/>
    <property type="match status" value="1"/>
</dbReference>
<reference evidence="7 8" key="1">
    <citation type="journal article" date="2015" name="Nature">
        <title>rRNA introns, odd ribosomes, and small enigmatic genomes across a large radiation of phyla.</title>
        <authorList>
            <person name="Brown C.T."/>
            <person name="Hug L.A."/>
            <person name="Thomas B.C."/>
            <person name="Sharon I."/>
            <person name="Castelle C.J."/>
            <person name="Singh A."/>
            <person name="Wilkins M.J."/>
            <person name="Williams K.H."/>
            <person name="Banfield J.F."/>
        </authorList>
    </citation>
    <scope>NUCLEOTIDE SEQUENCE [LARGE SCALE GENOMIC DNA]</scope>
</reference>
<dbReference type="STRING" id="1618342.UY40_C0016G0007"/>
<name>A0A0G1XSG4_9BACT</name>
<dbReference type="AlphaFoldDB" id="A0A0G1XSG4"/>
<evidence type="ECO:0000313" key="8">
    <source>
        <dbReference type="Proteomes" id="UP000034119"/>
    </source>
</evidence>
<evidence type="ECO:0000256" key="3">
    <source>
        <dbReference type="ARBA" id="ARBA00022989"/>
    </source>
</evidence>
<sequence>MIYPKLVFSYPKVFHNLNRGFYWVKENLSTNPRYLLLRLSLYLLFLIFPASLAKAFILPQSYVLGVLVDYLIPKLYLIEILLLGVLLVTSWKKPKERIFPLLLGFFSLTLLPSVFFSTFPLISGIRFVQLFLWLIFSFWVSQNLLGPLKQKLLTLLGWGTAWVAALALLQILFQRSLLGYWFLGEPYLTPSLGGVATASFFGREILLPYATFPHPNVMGGVLSVLAVWFWARKRFSFFGLAVLGTLISFSQVAWLSLILGLAGAFLGKRVFPLFIFDFRAFWQTPSVQRRLDLLTSAWEMFKSAPFWGVGLGAFTKVLPAFGVPAGLLLFLQPVHNIFALVLAESGMLALLSFLLIWFFAFKRAGEKRDDLLTVSLGQLLLLGFFDHYLYTLPQGLFLLSLVWGLVFSKERLLDRGA</sequence>
<evidence type="ECO:0000256" key="5">
    <source>
        <dbReference type="SAM" id="Phobius"/>
    </source>
</evidence>
<dbReference type="PANTHER" id="PTHR37422:SF13">
    <property type="entry name" value="LIPOPOLYSACCHARIDE BIOSYNTHESIS PROTEIN PA4999-RELATED"/>
    <property type="match status" value="1"/>
</dbReference>
<evidence type="ECO:0000256" key="4">
    <source>
        <dbReference type="ARBA" id="ARBA00023136"/>
    </source>
</evidence>
<keyword evidence="2 5" id="KW-0812">Transmembrane</keyword>
<dbReference type="GO" id="GO:0016020">
    <property type="term" value="C:membrane"/>
    <property type="evidence" value="ECO:0007669"/>
    <property type="project" value="UniProtKB-SubCell"/>
</dbReference>
<feature type="transmembrane region" description="Helical" evidence="5">
    <location>
        <begin position="35"/>
        <end position="58"/>
    </location>
</feature>
<dbReference type="Pfam" id="PF04932">
    <property type="entry name" value="Wzy_C"/>
    <property type="match status" value="1"/>
</dbReference>
<dbReference type="EMBL" id="LCPW01000016">
    <property type="protein sequence ID" value="KKW05527.1"/>
    <property type="molecule type" value="Genomic_DNA"/>
</dbReference>
<feature type="transmembrane region" description="Helical" evidence="5">
    <location>
        <begin position="98"/>
        <end position="115"/>
    </location>
</feature>
<dbReference type="InterPro" id="IPR051533">
    <property type="entry name" value="WaaL-like"/>
</dbReference>
<evidence type="ECO:0000259" key="6">
    <source>
        <dbReference type="Pfam" id="PF04932"/>
    </source>
</evidence>
<feature type="transmembrane region" description="Helical" evidence="5">
    <location>
        <begin position="70"/>
        <end position="91"/>
    </location>
</feature>
<accession>A0A0G1XSG4</accession>